<dbReference type="EMBL" id="AUZX01012948">
    <property type="protein sequence ID" value="EQD37351.1"/>
    <property type="molecule type" value="Genomic_DNA"/>
</dbReference>
<evidence type="ECO:0000256" key="1">
    <source>
        <dbReference type="ARBA" id="ARBA00001946"/>
    </source>
</evidence>
<dbReference type="PANTHER" id="PTHR46193:SF21">
    <property type="entry name" value="SLL1138 PROTEIN"/>
    <property type="match status" value="1"/>
</dbReference>
<dbReference type="InterPro" id="IPR023214">
    <property type="entry name" value="HAD_sf"/>
</dbReference>
<dbReference type="InterPro" id="IPR023198">
    <property type="entry name" value="PGP-like_dom2"/>
</dbReference>
<evidence type="ECO:0000256" key="3">
    <source>
        <dbReference type="ARBA" id="ARBA00022842"/>
    </source>
</evidence>
<comment type="caution">
    <text evidence="4">The sequence shown here is derived from an EMBL/GenBank/DDBJ whole genome shotgun (WGS) entry which is preliminary data.</text>
</comment>
<dbReference type="Gene3D" id="1.10.150.240">
    <property type="entry name" value="Putative phosphatase, domain 2"/>
    <property type="match status" value="1"/>
</dbReference>
<accession>T0YP78</accession>
<name>T0YP78_9ZZZZ</name>
<reference evidence="4" key="2">
    <citation type="journal article" date="2014" name="ISME J.">
        <title>Microbial stratification in low pH oxic and suboxic macroscopic growths along an acid mine drainage.</title>
        <authorList>
            <person name="Mendez-Garcia C."/>
            <person name="Mesa V."/>
            <person name="Sprenger R.R."/>
            <person name="Richter M."/>
            <person name="Diez M.S."/>
            <person name="Solano J."/>
            <person name="Bargiela R."/>
            <person name="Golyshina O.V."/>
            <person name="Manteca A."/>
            <person name="Ramos J.L."/>
            <person name="Gallego J.R."/>
            <person name="Llorente I."/>
            <person name="Martins Dos Santos V.A."/>
            <person name="Jensen O.N."/>
            <person name="Pelaez A.I."/>
            <person name="Sanchez J."/>
            <person name="Ferrer M."/>
        </authorList>
    </citation>
    <scope>NUCLEOTIDE SEQUENCE</scope>
</reference>
<dbReference type="GO" id="GO:0016787">
    <property type="term" value="F:hydrolase activity"/>
    <property type="evidence" value="ECO:0007669"/>
    <property type="project" value="UniProtKB-KW"/>
</dbReference>
<dbReference type="SFLD" id="SFLDS00003">
    <property type="entry name" value="Haloacid_Dehalogenase"/>
    <property type="match status" value="1"/>
</dbReference>
<evidence type="ECO:0000256" key="2">
    <source>
        <dbReference type="ARBA" id="ARBA00022723"/>
    </source>
</evidence>
<comment type="cofactor">
    <cofactor evidence="1">
        <name>Mg(2+)</name>
        <dbReference type="ChEBI" id="CHEBI:18420"/>
    </cofactor>
</comment>
<dbReference type="InterPro" id="IPR036412">
    <property type="entry name" value="HAD-like_sf"/>
</dbReference>
<gene>
    <name evidence="4" type="ORF">B1A_17603</name>
</gene>
<dbReference type="Gene3D" id="3.40.50.1000">
    <property type="entry name" value="HAD superfamily/HAD-like"/>
    <property type="match status" value="1"/>
</dbReference>
<dbReference type="PANTHER" id="PTHR46193">
    <property type="entry name" value="6-PHOSPHOGLUCONATE PHOSPHATASE"/>
    <property type="match status" value="1"/>
</dbReference>
<dbReference type="SFLD" id="SFLDG01129">
    <property type="entry name" value="C1.5:_HAD__Beta-PGM__Phosphata"/>
    <property type="match status" value="1"/>
</dbReference>
<feature type="non-terminal residue" evidence="4">
    <location>
        <position position="183"/>
    </location>
</feature>
<evidence type="ECO:0000313" key="4">
    <source>
        <dbReference type="EMBL" id="EQD37351.1"/>
    </source>
</evidence>
<dbReference type="Pfam" id="PF00702">
    <property type="entry name" value="Hydrolase"/>
    <property type="match status" value="1"/>
</dbReference>
<keyword evidence="3" id="KW-0460">Magnesium</keyword>
<keyword evidence="4" id="KW-0378">Hydrolase</keyword>
<dbReference type="AlphaFoldDB" id="T0YP78"/>
<dbReference type="GO" id="GO:0046872">
    <property type="term" value="F:metal ion binding"/>
    <property type="evidence" value="ECO:0007669"/>
    <property type="project" value="UniProtKB-KW"/>
</dbReference>
<dbReference type="CDD" id="cd07505">
    <property type="entry name" value="HAD_BPGM-like"/>
    <property type="match status" value="1"/>
</dbReference>
<keyword evidence="2" id="KW-0479">Metal-binding</keyword>
<dbReference type="InterPro" id="IPR051600">
    <property type="entry name" value="Beta-PGM-like"/>
</dbReference>
<reference evidence="4" key="1">
    <citation type="submission" date="2013-08" db="EMBL/GenBank/DDBJ databases">
        <authorList>
            <person name="Mendez C."/>
            <person name="Richter M."/>
            <person name="Ferrer M."/>
            <person name="Sanchez J."/>
        </authorList>
    </citation>
    <scope>NUCLEOTIDE SEQUENCE</scope>
</reference>
<sequence>MISSVIFDFNGVIIDDETVHRDLFVEVLAPWGIPLSNEDYERLYLGMDDRGCLSAAWMAARKTPIPEETLRELIEIKSGLYGARMEEGLPLYEGAASLIRELARTVPLSIVSGALRPEIESALSRNGLSSCFAFIVSAEDTPRGKPDPSGYRLAHEELVRRGLHKGGPEGIAVVEDSVQGIEA</sequence>
<protein>
    <submittedName>
        <fullName evidence="4">HAD-superfamily hydrolase, subfamily IA, variant 3</fullName>
    </submittedName>
</protein>
<organism evidence="4">
    <name type="scientific">mine drainage metagenome</name>
    <dbReference type="NCBI Taxonomy" id="410659"/>
    <lineage>
        <taxon>unclassified sequences</taxon>
        <taxon>metagenomes</taxon>
        <taxon>ecological metagenomes</taxon>
    </lineage>
</organism>
<proteinExistence type="predicted"/>
<dbReference type="SUPFAM" id="SSF56784">
    <property type="entry name" value="HAD-like"/>
    <property type="match status" value="1"/>
</dbReference>